<evidence type="ECO:0000313" key="3">
    <source>
        <dbReference type="EMBL" id="SDU99006.1"/>
    </source>
</evidence>
<keyword evidence="2" id="KW-0472">Membrane</keyword>
<dbReference type="EMBL" id="LT629799">
    <property type="protein sequence ID" value="SDU99006.1"/>
    <property type="molecule type" value="Genomic_DNA"/>
</dbReference>
<dbReference type="InterPro" id="IPR029058">
    <property type="entry name" value="AB_hydrolase_fold"/>
</dbReference>
<keyword evidence="2" id="KW-0812">Transmembrane</keyword>
<evidence type="ECO:0000313" key="4">
    <source>
        <dbReference type="Proteomes" id="UP000198825"/>
    </source>
</evidence>
<gene>
    <name evidence="3" type="ORF">SAMN04488544_3091</name>
</gene>
<reference evidence="4" key="1">
    <citation type="submission" date="2016-10" db="EMBL/GenBank/DDBJ databases">
        <authorList>
            <person name="Varghese N."/>
            <person name="Submissions S."/>
        </authorList>
    </citation>
    <scope>NUCLEOTIDE SEQUENCE [LARGE SCALE GENOMIC DNA]</scope>
    <source>
        <strain evidence="4">DSM 21743</strain>
    </source>
</reference>
<dbReference type="STRING" id="546874.SAMN04488544_3091"/>
<feature type="transmembrane region" description="Helical" evidence="2">
    <location>
        <begin position="358"/>
        <end position="374"/>
    </location>
</feature>
<sequence length="386" mass="39778">MSTAGPTPPPERLEAGPRGRRRSGLTRRVVRGLLAGLVTAVLLAALSVSTATGWGAPEEAAPLEVAELPVVPIWVQHLPYAFVDRVDLVTDAGLPARVVRPRGAEGTVPGVVLVDGSGATTRDDLAAEAEALARGGLAVLTYDKRTSGYGPLRRSYDRLADDALGAVTTLGRQRGVDPGRVGLLGVSEGTGVTALAAARDPGGVAFTVLVSAPVVTPLEQAAYVVDRRLAGLPAVVREAAAAGLVLGRPVARWLGTDVVPQLAAGTQPSYAVWGADDATVPVAVAARRYEGAVGARGRVEVVAGAGHRVGVGTGWAERVSDWVRQGYPRDDRVRGVQPATLGGPPTLPRPGWPADPRVALGLAVLVALAVAVLPRRGRRLRSARSG</sequence>
<dbReference type="PANTHER" id="PTHR43265:SF1">
    <property type="entry name" value="ESTERASE ESTD"/>
    <property type="match status" value="1"/>
</dbReference>
<dbReference type="OrthoDB" id="4819815at2"/>
<evidence type="ECO:0000256" key="2">
    <source>
        <dbReference type="SAM" id="Phobius"/>
    </source>
</evidence>
<dbReference type="InterPro" id="IPR053145">
    <property type="entry name" value="AB_hydrolase_Est10"/>
</dbReference>
<protein>
    <recommendedName>
        <fullName evidence="5">Alpha/beta hydrolase family protein</fullName>
    </recommendedName>
</protein>
<organism evidence="3 4">
    <name type="scientific">Microlunatus sagamiharensis</name>
    <dbReference type="NCBI Taxonomy" id="546874"/>
    <lineage>
        <taxon>Bacteria</taxon>
        <taxon>Bacillati</taxon>
        <taxon>Actinomycetota</taxon>
        <taxon>Actinomycetes</taxon>
        <taxon>Propionibacteriales</taxon>
        <taxon>Propionibacteriaceae</taxon>
        <taxon>Microlunatus</taxon>
    </lineage>
</organism>
<dbReference type="GO" id="GO:0052689">
    <property type="term" value="F:carboxylic ester hydrolase activity"/>
    <property type="evidence" value="ECO:0007669"/>
    <property type="project" value="TreeGrafter"/>
</dbReference>
<evidence type="ECO:0000256" key="1">
    <source>
        <dbReference type="SAM" id="MobiDB-lite"/>
    </source>
</evidence>
<dbReference type="Proteomes" id="UP000198825">
    <property type="component" value="Chromosome I"/>
</dbReference>
<name>A0A1H2N2K3_9ACTN</name>
<dbReference type="AlphaFoldDB" id="A0A1H2N2K3"/>
<dbReference type="PANTHER" id="PTHR43265">
    <property type="entry name" value="ESTERASE ESTD"/>
    <property type="match status" value="1"/>
</dbReference>
<proteinExistence type="predicted"/>
<feature type="compositionally biased region" description="Pro residues" evidence="1">
    <location>
        <begin position="1"/>
        <end position="10"/>
    </location>
</feature>
<evidence type="ECO:0008006" key="5">
    <source>
        <dbReference type="Google" id="ProtNLM"/>
    </source>
</evidence>
<dbReference type="RefSeq" id="WP_091076106.1">
    <property type="nucleotide sequence ID" value="NZ_LT629799.1"/>
</dbReference>
<keyword evidence="2" id="KW-1133">Transmembrane helix</keyword>
<keyword evidence="4" id="KW-1185">Reference proteome</keyword>
<feature type="region of interest" description="Disordered" evidence="1">
    <location>
        <begin position="1"/>
        <end position="22"/>
    </location>
</feature>
<feature type="transmembrane region" description="Helical" evidence="2">
    <location>
        <begin position="29"/>
        <end position="48"/>
    </location>
</feature>
<dbReference type="Gene3D" id="3.40.50.1820">
    <property type="entry name" value="alpha/beta hydrolase"/>
    <property type="match status" value="1"/>
</dbReference>
<accession>A0A1H2N2K3</accession>
<dbReference type="SUPFAM" id="SSF53474">
    <property type="entry name" value="alpha/beta-Hydrolases"/>
    <property type="match status" value="1"/>
</dbReference>